<name>A0A101DD51_ARCFL</name>
<reference evidence="3" key="1">
    <citation type="journal article" date="2015" name="MBio">
        <title>Genome-resolved metagenomic analysis reveals roles for candidate phyla and other microbial community members in biogeochemical transformations in oil reservoirs.</title>
        <authorList>
            <person name="Hu P."/>
            <person name="Tom L."/>
            <person name="Singh A."/>
            <person name="Thomas B.C."/>
            <person name="Baker B.J."/>
            <person name="Piceno Y.M."/>
            <person name="Andersen G.L."/>
            <person name="Banfield J.F."/>
        </authorList>
    </citation>
    <scope>NUCLEOTIDE SEQUENCE [LARGE SCALE GENOMIC DNA]</scope>
    <source>
        <strain evidence="4">49_2300</strain>
        <strain evidence="3">49_95</strain>
    </source>
</reference>
<comment type="similarity">
    <text evidence="1">Belongs to the metallophosphoesterase superfamily. YfcE family.</text>
</comment>
<feature type="domain" description="Calcineurin-like phosphoesterase" evidence="2">
    <location>
        <begin position="3"/>
        <end position="140"/>
    </location>
</feature>
<dbReference type="Proteomes" id="UP000054307">
    <property type="component" value="Unassembled WGS sequence"/>
</dbReference>
<dbReference type="CDD" id="cd00841">
    <property type="entry name" value="MPP_YfcE"/>
    <property type="match status" value="1"/>
</dbReference>
<dbReference type="PATRIC" id="fig|2234.6.peg.2435"/>
<dbReference type="NCBIfam" id="TIGR00040">
    <property type="entry name" value="yfcE"/>
    <property type="match status" value="1"/>
</dbReference>
<evidence type="ECO:0000313" key="4">
    <source>
        <dbReference type="EMBL" id="KUK07357.1"/>
    </source>
</evidence>
<dbReference type="InterPro" id="IPR029052">
    <property type="entry name" value="Metallo-depent_PP-like"/>
</dbReference>
<dbReference type="Proteomes" id="UP000054015">
    <property type="component" value="Unassembled WGS sequence"/>
</dbReference>
<evidence type="ECO:0000256" key="1">
    <source>
        <dbReference type="RuleBase" id="RU362039"/>
    </source>
</evidence>
<dbReference type="InterPro" id="IPR000979">
    <property type="entry name" value="Phosphodiesterase_MJ0936/Vps29"/>
</dbReference>
<dbReference type="EC" id="3.1.4.-" evidence="1"/>
<proteinExistence type="inferred from homology"/>
<comment type="cofactor">
    <cofactor evidence="1">
        <name>a divalent metal cation</name>
        <dbReference type="ChEBI" id="CHEBI:60240"/>
    </cofactor>
</comment>
<dbReference type="AlphaFoldDB" id="A0A101DD51"/>
<dbReference type="EMBL" id="LGEX01000007">
    <property type="protein sequence ID" value="KUK07357.1"/>
    <property type="molecule type" value="Genomic_DNA"/>
</dbReference>
<keyword evidence="1" id="KW-0479">Metal-binding</keyword>
<evidence type="ECO:0000313" key="6">
    <source>
        <dbReference type="Proteomes" id="UP000054307"/>
    </source>
</evidence>
<gene>
    <name evidence="3" type="ORF">XD40_1479</name>
    <name evidence="4" type="ORF">XD48_0444</name>
</gene>
<dbReference type="EMBL" id="LGEQ01000027">
    <property type="protein sequence ID" value="KUJ93342.1"/>
    <property type="molecule type" value="Genomic_DNA"/>
</dbReference>
<dbReference type="InterPro" id="IPR041802">
    <property type="entry name" value="MPP_YfcE"/>
</dbReference>
<dbReference type="PANTHER" id="PTHR11124">
    <property type="entry name" value="VACUOLAR SORTING PROTEIN VPS29"/>
    <property type="match status" value="1"/>
</dbReference>
<comment type="caution">
    <text evidence="3">The sequence shown here is derived from an EMBL/GenBank/DDBJ whole genome shotgun (WGS) entry which is preliminary data.</text>
</comment>
<dbReference type="GO" id="GO:0016787">
    <property type="term" value="F:hydrolase activity"/>
    <property type="evidence" value="ECO:0007669"/>
    <property type="project" value="UniProtKB-UniRule"/>
</dbReference>
<reference evidence="5 6" key="2">
    <citation type="journal article" date="2015" name="MBio">
        <title>Genome-Resolved Metagenomic Analysis Reveals Roles for Candidate Phyla and Other Microbial Community Members in Biogeochemical Transformations in Oil Reservoirs.</title>
        <authorList>
            <person name="Hu P."/>
            <person name="Tom L."/>
            <person name="Singh A."/>
            <person name="Thomas B.C."/>
            <person name="Baker B.J."/>
            <person name="Piceno Y.M."/>
            <person name="Andersen G.L."/>
            <person name="Banfield J.F."/>
        </authorList>
    </citation>
    <scope>NUCLEOTIDE SEQUENCE [LARGE SCALE GENOMIC DNA]</scope>
</reference>
<evidence type="ECO:0000313" key="3">
    <source>
        <dbReference type="EMBL" id="KUJ93342.1"/>
    </source>
</evidence>
<accession>A0A101DD51</accession>
<evidence type="ECO:0000259" key="2">
    <source>
        <dbReference type="Pfam" id="PF12850"/>
    </source>
</evidence>
<dbReference type="Pfam" id="PF12850">
    <property type="entry name" value="Metallophos_2"/>
    <property type="match status" value="1"/>
</dbReference>
<dbReference type="SUPFAM" id="SSF56300">
    <property type="entry name" value="Metallo-dependent phosphatases"/>
    <property type="match status" value="1"/>
</dbReference>
<dbReference type="InterPro" id="IPR024654">
    <property type="entry name" value="Calcineurin-like_PHP_lpxH"/>
</dbReference>
<dbReference type="GO" id="GO:0046872">
    <property type="term" value="F:metal ion binding"/>
    <property type="evidence" value="ECO:0007669"/>
    <property type="project" value="UniProtKB-KW"/>
</dbReference>
<organism evidence="3 6">
    <name type="scientific">Archaeoglobus fulgidus</name>
    <dbReference type="NCBI Taxonomy" id="2234"/>
    <lineage>
        <taxon>Archaea</taxon>
        <taxon>Methanobacteriati</taxon>
        <taxon>Methanobacteriota</taxon>
        <taxon>Archaeoglobi</taxon>
        <taxon>Archaeoglobales</taxon>
        <taxon>Archaeoglobaceae</taxon>
        <taxon>Archaeoglobus</taxon>
    </lineage>
</organism>
<evidence type="ECO:0000313" key="5">
    <source>
        <dbReference type="Proteomes" id="UP000054015"/>
    </source>
</evidence>
<dbReference type="Gene3D" id="3.60.21.10">
    <property type="match status" value="1"/>
</dbReference>
<sequence length="175" mass="19900">MKRILAVADTHLKEWNLPEKLIELMEGADFVVHAGDFESYKVYKKFSDYELYAVAGNSDDDKIKEELDEELVFEVEGVRFGLVHKGNFINQFHDLGYKAMELGVDVLVFGHLHRFVLEEVRGKLLICPGSPTQPRMSVASCAEIVVDRSKVDVRYHVVQPLFCGMDVYEKLEGCG</sequence>
<protein>
    <recommendedName>
        <fullName evidence="1">Phosphoesterase</fullName>
        <ecNumber evidence="1">3.1.4.-</ecNumber>
    </recommendedName>
</protein>